<feature type="transmembrane region" description="Helical" evidence="5">
    <location>
        <begin position="85"/>
        <end position="104"/>
    </location>
</feature>
<name>A0A4R1FQ46_9NOCA</name>
<proteinExistence type="predicted"/>
<evidence type="ECO:0000313" key="7">
    <source>
        <dbReference type="EMBL" id="TCJ95589.1"/>
    </source>
</evidence>
<dbReference type="RefSeq" id="WP_067453239.1">
    <property type="nucleotide sequence ID" value="NZ_SMFR01000003.1"/>
</dbReference>
<feature type="transmembrane region" description="Helical" evidence="5">
    <location>
        <begin position="110"/>
        <end position="133"/>
    </location>
</feature>
<feature type="transmembrane region" description="Helical" evidence="5">
    <location>
        <begin position="372"/>
        <end position="392"/>
    </location>
</feature>
<feature type="domain" description="Major facilitator superfamily (MFS) profile" evidence="6">
    <location>
        <begin position="18"/>
        <end position="394"/>
    </location>
</feature>
<dbReference type="EMBL" id="SMFR01000003">
    <property type="protein sequence ID" value="TCJ95589.1"/>
    <property type="molecule type" value="Genomic_DNA"/>
</dbReference>
<dbReference type="SUPFAM" id="SSF103473">
    <property type="entry name" value="MFS general substrate transporter"/>
    <property type="match status" value="1"/>
</dbReference>
<keyword evidence="4 5" id="KW-0472">Membrane</keyword>
<feature type="transmembrane region" description="Helical" evidence="5">
    <location>
        <begin position="254"/>
        <end position="276"/>
    </location>
</feature>
<dbReference type="AlphaFoldDB" id="A0A4R1FQ46"/>
<dbReference type="Gene3D" id="1.20.1250.20">
    <property type="entry name" value="MFS general substrate transporter like domains"/>
    <property type="match status" value="1"/>
</dbReference>
<dbReference type="InterPro" id="IPR036259">
    <property type="entry name" value="MFS_trans_sf"/>
</dbReference>
<dbReference type="GO" id="GO:0005886">
    <property type="term" value="C:plasma membrane"/>
    <property type="evidence" value="ECO:0007669"/>
    <property type="project" value="UniProtKB-SubCell"/>
</dbReference>
<dbReference type="STRING" id="1210063.GCA_001612665_04026"/>
<dbReference type="Pfam" id="PF07690">
    <property type="entry name" value="MFS_1"/>
    <property type="match status" value="1"/>
</dbReference>
<dbReference type="InterPro" id="IPR020846">
    <property type="entry name" value="MFS_dom"/>
</dbReference>
<sequence length="418" mass="43068">MSAAAVLTVAPVRSRRFRLIAVFAVTQTVGYGAMIQAFTVLLVPMSHALAVSRTEIAAAATISTLVGALAAVPVGNLLDRYGGRALMTVGSALGVGAVVLWSQAQSLAQLYLAFTVIGLALATSTYEAAFAVLVVATEPEHRDSAIVAVTTVVGLATSLYYFFAGWLETQLGWRTTLLVLAAGFAVIVVPAHLWAVPGRAAHTSRVAQRTGVALGDALRDRKFWLLVVSFVAQSGSTSAFLLMMVTYFRDIGYSPVSAAALPIAVGVTQIAARLALAPLARRFGMTSVTGVSFALQGVGLLALPLVGTSLPLTLACIVAFSTGYGTSVIARPSIVADSFGVPQFAGILAVMTVPIALSRAGAPLAATWLGDWRFLVAIGLAALLAAVALIPLSRTPPVDHPPVPTQDAVTGPHCGAAP</sequence>
<dbReference type="PROSITE" id="PS50850">
    <property type="entry name" value="MFS"/>
    <property type="match status" value="1"/>
</dbReference>
<feature type="transmembrane region" description="Helical" evidence="5">
    <location>
        <begin position="223"/>
        <end position="248"/>
    </location>
</feature>
<dbReference type="Proteomes" id="UP000294856">
    <property type="component" value="Unassembled WGS sequence"/>
</dbReference>
<feature type="transmembrane region" description="Helical" evidence="5">
    <location>
        <begin position="344"/>
        <end position="366"/>
    </location>
</feature>
<evidence type="ECO:0000256" key="5">
    <source>
        <dbReference type="SAM" id="Phobius"/>
    </source>
</evidence>
<evidence type="ECO:0000259" key="6">
    <source>
        <dbReference type="PROSITE" id="PS50850"/>
    </source>
</evidence>
<comment type="caution">
    <text evidence="7">The sequence shown here is derived from an EMBL/GenBank/DDBJ whole genome shotgun (WGS) entry which is preliminary data.</text>
</comment>
<comment type="subcellular location">
    <subcellularLocation>
        <location evidence="1">Cell membrane</location>
        <topology evidence="1">Multi-pass membrane protein</topology>
    </subcellularLocation>
</comment>
<evidence type="ECO:0000256" key="2">
    <source>
        <dbReference type="ARBA" id="ARBA00022692"/>
    </source>
</evidence>
<dbReference type="GO" id="GO:0022857">
    <property type="term" value="F:transmembrane transporter activity"/>
    <property type="evidence" value="ECO:0007669"/>
    <property type="project" value="InterPro"/>
</dbReference>
<dbReference type="PANTHER" id="PTHR11360">
    <property type="entry name" value="MONOCARBOXYLATE TRANSPORTER"/>
    <property type="match status" value="1"/>
</dbReference>
<feature type="transmembrane region" description="Helical" evidence="5">
    <location>
        <begin position="20"/>
        <end position="44"/>
    </location>
</feature>
<organism evidence="7 8">
    <name type="scientific">Nocardia alba</name>
    <dbReference type="NCBI Taxonomy" id="225051"/>
    <lineage>
        <taxon>Bacteria</taxon>
        <taxon>Bacillati</taxon>
        <taxon>Actinomycetota</taxon>
        <taxon>Actinomycetes</taxon>
        <taxon>Mycobacteriales</taxon>
        <taxon>Nocardiaceae</taxon>
        <taxon>Nocardia</taxon>
    </lineage>
</organism>
<evidence type="ECO:0000256" key="3">
    <source>
        <dbReference type="ARBA" id="ARBA00022989"/>
    </source>
</evidence>
<keyword evidence="8" id="KW-1185">Reference proteome</keyword>
<protein>
    <submittedName>
        <fullName evidence="7">MFS transporter</fullName>
    </submittedName>
</protein>
<reference evidence="7 8" key="1">
    <citation type="submission" date="2019-03" db="EMBL/GenBank/DDBJ databases">
        <title>Genomic Encyclopedia of Type Strains, Phase IV (KMG-IV): sequencing the most valuable type-strain genomes for metagenomic binning, comparative biology and taxonomic classification.</title>
        <authorList>
            <person name="Goeker M."/>
        </authorList>
    </citation>
    <scope>NUCLEOTIDE SEQUENCE [LARGE SCALE GENOMIC DNA]</scope>
    <source>
        <strain evidence="7 8">DSM 44684</strain>
    </source>
</reference>
<accession>A0A4R1FQ46</accession>
<dbReference type="InterPro" id="IPR050327">
    <property type="entry name" value="Proton-linked_MCT"/>
</dbReference>
<evidence type="ECO:0000313" key="8">
    <source>
        <dbReference type="Proteomes" id="UP000294856"/>
    </source>
</evidence>
<dbReference type="InterPro" id="IPR011701">
    <property type="entry name" value="MFS"/>
</dbReference>
<evidence type="ECO:0000256" key="4">
    <source>
        <dbReference type="ARBA" id="ARBA00023136"/>
    </source>
</evidence>
<keyword evidence="2 5" id="KW-0812">Transmembrane</keyword>
<feature type="transmembrane region" description="Helical" evidence="5">
    <location>
        <begin position="175"/>
        <end position="195"/>
    </location>
</feature>
<feature type="transmembrane region" description="Helical" evidence="5">
    <location>
        <begin position="145"/>
        <end position="163"/>
    </location>
</feature>
<feature type="transmembrane region" description="Helical" evidence="5">
    <location>
        <begin position="56"/>
        <end position="78"/>
    </location>
</feature>
<gene>
    <name evidence="7" type="ORF">DFR71_4504</name>
</gene>
<evidence type="ECO:0000256" key="1">
    <source>
        <dbReference type="ARBA" id="ARBA00004651"/>
    </source>
</evidence>
<keyword evidence="3 5" id="KW-1133">Transmembrane helix</keyword>
<dbReference type="PANTHER" id="PTHR11360:SF290">
    <property type="entry name" value="MONOCARBOXYLATE MFS PERMEASE"/>
    <property type="match status" value="1"/>
</dbReference>